<gene>
    <name evidence="2" type="ORF">C791_7783</name>
</gene>
<name>M2Q8I4_9PSEU</name>
<evidence type="ECO:0000256" key="1">
    <source>
        <dbReference type="SAM" id="MobiDB-lite"/>
    </source>
</evidence>
<reference evidence="2 3" key="1">
    <citation type="submission" date="2012-10" db="EMBL/GenBank/DDBJ databases">
        <title>Genome assembly of Amycolatopsis azurea DSM 43854.</title>
        <authorList>
            <person name="Khatri I."/>
            <person name="Kaur I."/>
            <person name="Subramanian S."/>
            <person name="Mayilraj S."/>
        </authorList>
    </citation>
    <scope>NUCLEOTIDE SEQUENCE [LARGE SCALE GENOMIC DNA]</scope>
    <source>
        <strain evidence="2 3">DSM 43854</strain>
    </source>
</reference>
<dbReference type="AlphaFoldDB" id="M2Q8I4"/>
<evidence type="ECO:0000313" key="2">
    <source>
        <dbReference type="EMBL" id="EMD22966.1"/>
    </source>
</evidence>
<organism evidence="2 3">
    <name type="scientific">Amycolatopsis azurea DSM 43854</name>
    <dbReference type="NCBI Taxonomy" id="1238180"/>
    <lineage>
        <taxon>Bacteria</taxon>
        <taxon>Bacillati</taxon>
        <taxon>Actinomycetota</taxon>
        <taxon>Actinomycetes</taxon>
        <taxon>Pseudonocardiales</taxon>
        <taxon>Pseudonocardiaceae</taxon>
        <taxon>Amycolatopsis</taxon>
    </lineage>
</organism>
<comment type="caution">
    <text evidence="2">The sequence shown here is derived from an EMBL/GenBank/DDBJ whole genome shotgun (WGS) entry which is preliminary data.</text>
</comment>
<dbReference type="Proteomes" id="UP000014137">
    <property type="component" value="Unassembled WGS sequence"/>
</dbReference>
<dbReference type="EMBL" id="ANMG01000083">
    <property type="protein sequence ID" value="EMD22966.1"/>
    <property type="molecule type" value="Genomic_DNA"/>
</dbReference>
<protein>
    <submittedName>
        <fullName evidence="2">Uncharacterized protein</fullName>
    </submittedName>
</protein>
<proteinExistence type="predicted"/>
<sequence>MKEDEVRVEYGQFFVTDEAGWDDIPVTAETVGTMPGGAVIRAEDGVKRVRLEFWGEPLGEPAAVFETSTGRVRLLSGGQEPSSRGQVLELDGPGGYGFDVERRRDDHVLRWWKERSS</sequence>
<feature type="region of interest" description="Disordered" evidence="1">
    <location>
        <begin position="74"/>
        <end position="96"/>
    </location>
</feature>
<accession>M2Q8I4</accession>
<evidence type="ECO:0000313" key="3">
    <source>
        <dbReference type="Proteomes" id="UP000014137"/>
    </source>
</evidence>
<dbReference type="PATRIC" id="fig|1238180.3.peg.7255"/>